<organism evidence="10 11">
    <name type="scientific">Actinoplanes philippinensis</name>
    <dbReference type="NCBI Taxonomy" id="35752"/>
    <lineage>
        <taxon>Bacteria</taxon>
        <taxon>Bacillati</taxon>
        <taxon>Actinomycetota</taxon>
        <taxon>Actinomycetes</taxon>
        <taxon>Micromonosporales</taxon>
        <taxon>Micromonosporaceae</taxon>
        <taxon>Actinoplanes</taxon>
    </lineage>
</organism>
<sequence>MTLTLERLALADSMRQFTAREIHPHLPEWERAGEIPRDVHARLAKAGLYGIGFAEDLGGDGGDSVDTVVATEAFLEAGGSSGAHAALFTHGIALPHIIASGDESLIDRFVRPTLAGEMIGALGITEPEAGSDVGSLRTTAVRDGDAYVVNGAKMFITSGIRADFVTTAVRTGGPGASGISMLVIEKGTPGFTVSRKLDKMGWLCSDTAELSFADCRVPAANLVGPENSGFALIGRAFVAERIIAAVHAYSVAQRSLDLTLEQVRSRETFGRPLISRQVVRHKLVDMRMRIDHSRQYTRWVAERHAAGEAMIGEVCLAKNAAVEACKHVVDEAVQLHGGMGYMRESEVERNYRDSRILGIGAGATEIMTDLAAKMFGYH</sequence>
<feature type="domain" description="Acyl-CoA dehydrogenase/oxidase N-terminal" evidence="9">
    <location>
        <begin position="6"/>
        <end position="117"/>
    </location>
</feature>
<comment type="cofactor">
    <cofactor evidence="1 6">
        <name>FAD</name>
        <dbReference type="ChEBI" id="CHEBI:57692"/>
    </cofactor>
</comment>
<dbReference type="InterPro" id="IPR037069">
    <property type="entry name" value="AcylCoA_DH/ox_N_sf"/>
</dbReference>
<dbReference type="OrthoDB" id="3176804at2"/>
<keyword evidence="11" id="KW-1185">Reference proteome</keyword>
<dbReference type="Pfam" id="PF02770">
    <property type="entry name" value="Acyl-CoA_dh_M"/>
    <property type="match status" value="1"/>
</dbReference>
<dbReference type="Pfam" id="PF02771">
    <property type="entry name" value="Acyl-CoA_dh_N"/>
    <property type="match status" value="1"/>
</dbReference>
<evidence type="ECO:0000259" key="8">
    <source>
        <dbReference type="Pfam" id="PF02770"/>
    </source>
</evidence>
<name>A0A1I2ADR1_9ACTN</name>
<dbReference type="Gene3D" id="1.10.540.10">
    <property type="entry name" value="Acyl-CoA dehydrogenase/oxidase, N-terminal domain"/>
    <property type="match status" value="1"/>
</dbReference>
<accession>A0A1I2ADR1</accession>
<protein>
    <submittedName>
        <fullName evidence="10">Acyl-CoA dehydrogenase</fullName>
    </submittedName>
</protein>
<gene>
    <name evidence="10" type="ORF">SAMN05421541_101651</name>
</gene>
<dbReference type="PANTHER" id="PTHR43884:SF12">
    <property type="entry name" value="ISOVALERYL-COA DEHYDROGENASE, MITOCHONDRIAL-RELATED"/>
    <property type="match status" value="1"/>
</dbReference>
<dbReference type="EMBL" id="FONV01000001">
    <property type="protein sequence ID" value="SFE41959.1"/>
    <property type="molecule type" value="Genomic_DNA"/>
</dbReference>
<dbReference type="PROSITE" id="PS00073">
    <property type="entry name" value="ACYL_COA_DH_2"/>
    <property type="match status" value="1"/>
</dbReference>
<dbReference type="GO" id="GO:0050660">
    <property type="term" value="F:flavin adenine dinucleotide binding"/>
    <property type="evidence" value="ECO:0007669"/>
    <property type="project" value="InterPro"/>
</dbReference>
<dbReference type="GO" id="GO:0003995">
    <property type="term" value="F:acyl-CoA dehydrogenase activity"/>
    <property type="evidence" value="ECO:0007669"/>
    <property type="project" value="InterPro"/>
</dbReference>
<dbReference type="AlphaFoldDB" id="A0A1I2ADR1"/>
<feature type="domain" description="Acyl-CoA oxidase/dehydrogenase middle" evidence="8">
    <location>
        <begin position="121"/>
        <end position="215"/>
    </location>
</feature>
<dbReference type="FunFam" id="1.20.140.10:FF:000001">
    <property type="entry name" value="Acyl-CoA dehydrogenase"/>
    <property type="match status" value="1"/>
</dbReference>
<dbReference type="Gene3D" id="2.40.110.10">
    <property type="entry name" value="Butyryl-CoA Dehydrogenase, subunit A, domain 2"/>
    <property type="match status" value="1"/>
</dbReference>
<evidence type="ECO:0000256" key="4">
    <source>
        <dbReference type="ARBA" id="ARBA00022827"/>
    </source>
</evidence>
<dbReference type="InterPro" id="IPR046373">
    <property type="entry name" value="Acyl-CoA_Oxase/DH_mid-dom_sf"/>
</dbReference>
<feature type="domain" description="Acyl-CoA dehydrogenase/oxidase C-terminal" evidence="7">
    <location>
        <begin position="227"/>
        <end position="373"/>
    </location>
</feature>
<dbReference type="InterPro" id="IPR006089">
    <property type="entry name" value="Acyl-CoA_DH_CS"/>
</dbReference>
<keyword evidence="5 6" id="KW-0560">Oxidoreductase</keyword>
<evidence type="ECO:0000313" key="10">
    <source>
        <dbReference type="EMBL" id="SFE41959.1"/>
    </source>
</evidence>
<dbReference type="InterPro" id="IPR006091">
    <property type="entry name" value="Acyl-CoA_Oxase/DH_mid-dom"/>
</dbReference>
<comment type="similarity">
    <text evidence="2 6">Belongs to the acyl-CoA dehydrogenase family.</text>
</comment>
<dbReference type="Proteomes" id="UP000199645">
    <property type="component" value="Unassembled WGS sequence"/>
</dbReference>
<dbReference type="InterPro" id="IPR009075">
    <property type="entry name" value="AcylCo_DH/oxidase_C"/>
</dbReference>
<reference evidence="10 11" key="1">
    <citation type="submission" date="2016-10" db="EMBL/GenBank/DDBJ databases">
        <authorList>
            <person name="de Groot N.N."/>
        </authorList>
    </citation>
    <scope>NUCLEOTIDE SEQUENCE [LARGE SCALE GENOMIC DNA]</scope>
    <source>
        <strain evidence="10 11">DSM 43019</strain>
    </source>
</reference>
<dbReference type="SUPFAM" id="SSF56645">
    <property type="entry name" value="Acyl-CoA dehydrogenase NM domain-like"/>
    <property type="match status" value="1"/>
</dbReference>
<evidence type="ECO:0000256" key="3">
    <source>
        <dbReference type="ARBA" id="ARBA00022630"/>
    </source>
</evidence>
<evidence type="ECO:0000256" key="6">
    <source>
        <dbReference type="RuleBase" id="RU362125"/>
    </source>
</evidence>
<evidence type="ECO:0000256" key="2">
    <source>
        <dbReference type="ARBA" id="ARBA00009347"/>
    </source>
</evidence>
<dbReference type="Gene3D" id="1.20.140.10">
    <property type="entry name" value="Butyryl-CoA Dehydrogenase, subunit A, domain 3"/>
    <property type="match status" value="1"/>
</dbReference>
<dbReference type="InterPro" id="IPR013786">
    <property type="entry name" value="AcylCoA_DH/ox_N"/>
</dbReference>
<dbReference type="STRING" id="35752.SAMN05421541_101651"/>
<evidence type="ECO:0000256" key="1">
    <source>
        <dbReference type="ARBA" id="ARBA00001974"/>
    </source>
</evidence>
<keyword evidence="3 6" id="KW-0285">Flavoprotein</keyword>
<dbReference type="PROSITE" id="PS00072">
    <property type="entry name" value="ACYL_COA_DH_1"/>
    <property type="match status" value="1"/>
</dbReference>
<dbReference type="InterPro" id="IPR036250">
    <property type="entry name" value="AcylCo_DH-like_C"/>
</dbReference>
<evidence type="ECO:0000256" key="5">
    <source>
        <dbReference type="ARBA" id="ARBA00023002"/>
    </source>
</evidence>
<dbReference type="PANTHER" id="PTHR43884">
    <property type="entry name" value="ACYL-COA DEHYDROGENASE"/>
    <property type="match status" value="1"/>
</dbReference>
<evidence type="ECO:0000313" key="11">
    <source>
        <dbReference type="Proteomes" id="UP000199645"/>
    </source>
</evidence>
<dbReference type="Pfam" id="PF00441">
    <property type="entry name" value="Acyl-CoA_dh_1"/>
    <property type="match status" value="1"/>
</dbReference>
<evidence type="ECO:0000259" key="9">
    <source>
        <dbReference type="Pfam" id="PF02771"/>
    </source>
</evidence>
<proteinExistence type="inferred from homology"/>
<dbReference type="RefSeq" id="WP_093609690.1">
    <property type="nucleotide sequence ID" value="NZ_BOMT01000010.1"/>
</dbReference>
<evidence type="ECO:0000259" key="7">
    <source>
        <dbReference type="Pfam" id="PF00441"/>
    </source>
</evidence>
<dbReference type="InterPro" id="IPR009100">
    <property type="entry name" value="AcylCoA_DH/oxidase_NM_dom_sf"/>
</dbReference>
<dbReference type="SUPFAM" id="SSF47203">
    <property type="entry name" value="Acyl-CoA dehydrogenase C-terminal domain-like"/>
    <property type="match status" value="1"/>
</dbReference>
<keyword evidence="4 6" id="KW-0274">FAD</keyword>
<dbReference type="FunFam" id="2.40.110.10:FF:000009">
    <property type="entry name" value="Acyl-CoA dehydrogenase"/>
    <property type="match status" value="1"/>
</dbReference>